<gene>
    <name evidence="3" type="ORF">RUN39_v1_640028</name>
</gene>
<feature type="domain" description="Zinc finger Ogr/Delta-type" evidence="2">
    <location>
        <begin position="18"/>
        <end position="64"/>
    </location>
</feature>
<evidence type="ECO:0000313" key="3">
    <source>
        <dbReference type="EMBL" id="CUV13830.1"/>
    </source>
</evidence>
<name>A0A0S4TV38_RALSL</name>
<sequence>MCSARLGRMPEAAAMKITCPHCGGRLLIRTSREVGLLSRELSVQCPNVECAYTGVYILSAARTIAPSMKPNPKAYVPAGRSRQQPENSRQLDLLTG</sequence>
<evidence type="ECO:0000259" key="2">
    <source>
        <dbReference type="Pfam" id="PF04606"/>
    </source>
</evidence>
<feature type="compositionally biased region" description="Polar residues" evidence="1">
    <location>
        <begin position="81"/>
        <end position="90"/>
    </location>
</feature>
<accession>A0A0S4TV38</accession>
<evidence type="ECO:0000256" key="1">
    <source>
        <dbReference type="SAM" id="MobiDB-lite"/>
    </source>
</evidence>
<feature type="region of interest" description="Disordered" evidence="1">
    <location>
        <begin position="69"/>
        <end position="96"/>
    </location>
</feature>
<dbReference type="EMBL" id="LN899819">
    <property type="protein sequence ID" value="CUV13830.1"/>
    <property type="molecule type" value="Genomic_DNA"/>
</dbReference>
<dbReference type="AlphaFoldDB" id="A0A0S4TV38"/>
<proteinExistence type="predicted"/>
<protein>
    <submittedName>
        <fullName evidence="3">Putative transcriptional activator transcription regulator protein</fullName>
    </submittedName>
</protein>
<dbReference type="Pfam" id="PF04606">
    <property type="entry name" value="Ogr_Delta"/>
    <property type="match status" value="1"/>
</dbReference>
<organism evidence="3">
    <name type="scientific">Ralstonia solanacearum</name>
    <name type="common">Pseudomonas solanacearum</name>
    <dbReference type="NCBI Taxonomy" id="305"/>
    <lineage>
        <taxon>Bacteria</taxon>
        <taxon>Pseudomonadati</taxon>
        <taxon>Pseudomonadota</taxon>
        <taxon>Betaproteobacteria</taxon>
        <taxon>Burkholderiales</taxon>
        <taxon>Burkholderiaceae</taxon>
        <taxon>Ralstonia</taxon>
        <taxon>Ralstonia solanacearum species complex</taxon>
    </lineage>
</organism>
<dbReference type="InterPro" id="IPR007684">
    <property type="entry name" value="Znf_Ogr/Delta"/>
</dbReference>
<reference evidence="3" key="1">
    <citation type="submission" date="2015-10" db="EMBL/GenBank/DDBJ databases">
        <authorList>
            <person name="Gilbert D.G."/>
        </authorList>
    </citation>
    <scope>NUCLEOTIDE SEQUENCE</scope>
    <source>
        <strain evidence="3">Phyl III-seqv23</strain>
    </source>
</reference>